<dbReference type="GO" id="GO:0005829">
    <property type="term" value="C:cytosol"/>
    <property type="evidence" value="ECO:0007669"/>
    <property type="project" value="TreeGrafter"/>
</dbReference>
<sequence>MAVYDQPKTTYSDTTPAIRVIDEAIRLIDPIDTPLLAKLGGLNGAASKFNVRGKGTKIELLEDDYHPTSGTTNDTLETDTLIIAVTDGSLYQDGMVLKTEDSTDTLSAYGSDEIADVTGAGDTVLAAYALAMASGATRTEATILANIAGGLQVQRAGTATIPQDVLIKEWNKYCSDPNNVSIEVMK</sequence>
<keyword evidence="2" id="KW-0418">Kinase</keyword>
<keyword evidence="1" id="KW-0808">Transferase</keyword>
<reference evidence="4" key="1">
    <citation type="journal article" date="2015" name="Nature">
        <title>Complex archaea that bridge the gap between prokaryotes and eukaryotes.</title>
        <authorList>
            <person name="Spang A."/>
            <person name="Saw J.H."/>
            <person name="Jorgensen S.L."/>
            <person name="Zaremba-Niedzwiedzka K."/>
            <person name="Martijn J."/>
            <person name="Lind A.E."/>
            <person name="van Eijk R."/>
            <person name="Schleper C."/>
            <person name="Guy L."/>
            <person name="Ettema T.J."/>
        </authorList>
    </citation>
    <scope>NUCLEOTIDE SEQUENCE</scope>
</reference>
<dbReference type="InterPro" id="IPR002173">
    <property type="entry name" value="Carboh/pur_kinase_PfkB_CS"/>
</dbReference>
<evidence type="ECO:0000256" key="1">
    <source>
        <dbReference type="ARBA" id="ARBA00022679"/>
    </source>
</evidence>
<proteinExistence type="predicted"/>
<dbReference type="InterPro" id="IPR011611">
    <property type="entry name" value="PfkB_dom"/>
</dbReference>
<dbReference type="Gene3D" id="3.40.1190.20">
    <property type="match status" value="1"/>
</dbReference>
<feature type="domain" description="Carbohydrate kinase PfkB" evidence="3">
    <location>
        <begin position="92"/>
        <end position="160"/>
    </location>
</feature>
<dbReference type="GO" id="GO:0033786">
    <property type="term" value="F:heptose-1-phosphate adenylyltransferase activity"/>
    <property type="evidence" value="ECO:0007669"/>
    <property type="project" value="TreeGrafter"/>
</dbReference>
<dbReference type="GO" id="GO:0033785">
    <property type="term" value="F:heptose 7-phosphate kinase activity"/>
    <property type="evidence" value="ECO:0007669"/>
    <property type="project" value="TreeGrafter"/>
</dbReference>
<name>A0A0F9D609_9ZZZZ</name>
<dbReference type="Pfam" id="PF00294">
    <property type="entry name" value="PfkB"/>
    <property type="match status" value="1"/>
</dbReference>
<protein>
    <recommendedName>
        <fullName evidence="3">Carbohydrate kinase PfkB domain-containing protein</fullName>
    </recommendedName>
</protein>
<comment type="caution">
    <text evidence="4">The sequence shown here is derived from an EMBL/GenBank/DDBJ whole genome shotgun (WGS) entry which is preliminary data.</text>
</comment>
<accession>A0A0F9D609</accession>
<evidence type="ECO:0000259" key="3">
    <source>
        <dbReference type="Pfam" id="PF00294"/>
    </source>
</evidence>
<dbReference type="PANTHER" id="PTHR46969">
    <property type="entry name" value="BIFUNCTIONAL PROTEIN HLDE"/>
    <property type="match status" value="1"/>
</dbReference>
<gene>
    <name evidence="4" type="ORF">LCGC14_2585220</name>
</gene>
<evidence type="ECO:0000313" key="4">
    <source>
        <dbReference type="EMBL" id="KKL07518.1"/>
    </source>
</evidence>
<evidence type="ECO:0000256" key="2">
    <source>
        <dbReference type="ARBA" id="ARBA00022777"/>
    </source>
</evidence>
<dbReference type="EMBL" id="LAZR01043261">
    <property type="protein sequence ID" value="KKL07518.1"/>
    <property type="molecule type" value="Genomic_DNA"/>
</dbReference>
<organism evidence="4">
    <name type="scientific">marine sediment metagenome</name>
    <dbReference type="NCBI Taxonomy" id="412755"/>
    <lineage>
        <taxon>unclassified sequences</taxon>
        <taxon>metagenomes</taxon>
        <taxon>ecological metagenomes</taxon>
    </lineage>
</organism>
<dbReference type="PANTHER" id="PTHR46969:SF1">
    <property type="entry name" value="BIFUNCTIONAL PROTEIN HLDE"/>
    <property type="match status" value="1"/>
</dbReference>
<dbReference type="SUPFAM" id="SSF53613">
    <property type="entry name" value="Ribokinase-like"/>
    <property type="match status" value="1"/>
</dbReference>
<dbReference type="AlphaFoldDB" id="A0A0F9D609"/>
<dbReference type="PROSITE" id="PS00584">
    <property type="entry name" value="PFKB_KINASES_2"/>
    <property type="match status" value="1"/>
</dbReference>
<dbReference type="InterPro" id="IPR029056">
    <property type="entry name" value="Ribokinase-like"/>
</dbReference>